<organism evidence="4 5">
    <name type="scientific">Microbacterium kribbense</name>
    <dbReference type="NCBI Taxonomy" id="433645"/>
    <lineage>
        <taxon>Bacteria</taxon>
        <taxon>Bacillati</taxon>
        <taxon>Actinomycetota</taxon>
        <taxon>Actinomycetes</taxon>
        <taxon>Micrococcales</taxon>
        <taxon>Microbacteriaceae</taxon>
        <taxon>Microbacterium</taxon>
    </lineage>
</organism>
<evidence type="ECO:0000313" key="5">
    <source>
        <dbReference type="Proteomes" id="UP001500540"/>
    </source>
</evidence>
<reference evidence="5" key="1">
    <citation type="journal article" date="2019" name="Int. J. Syst. Evol. Microbiol.">
        <title>The Global Catalogue of Microorganisms (GCM) 10K type strain sequencing project: providing services to taxonomists for standard genome sequencing and annotation.</title>
        <authorList>
            <consortium name="The Broad Institute Genomics Platform"/>
            <consortium name="The Broad Institute Genome Sequencing Center for Infectious Disease"/>
            <person name="Wu L."/>
            <person name="Ma J."/>
        </authorList>
    </citation>
    <scope>NUCLEOTIDE SEQUENCE [LARGE SCALE GENOMIC DNA]</scope>
    <source>
        <strain evidence="5">JCM 16950</strain>
    </source>
</reference>
<dbReference type="InterPro" id="IPR036705">
    <property type="entry name" value="Ribosyl_crysJ1_sf"/>
</dbReference>
<dbReference type="PANTHER" id="PTHR16222:SF24">
    <property type="entry name" value="ADP-RIBOSYLHYDROLASE ARH3"/>
    <property type="match status" value="1"/>
</dbReference>
<evidence type="ECO:0008006" key="6">
    <source>
        <dbReference type="Google" id="ProtNLM"/>
    </source>
</evidence>
<dbReference type="Proteomes" id="UP001500540">
    <property type="component" value="Unassembled WGS sequence"/>
</dbReference>
<evidence type="ECO:0000256" key="2">
    <source>
        <dbReference type="ARBA" id="ARBA00022801"/>
    </source>
</evidence>
<dbReference type="RefSeq" id="WP_344780007.1">
    <property type="nucleotide sequence ID" value="NZ_BAABAF010000001.1"/>
</dbReference>
<gene>
    <name evidence="4" type="ORF">GCM10022240_04150</name>
</gene>
<dbReference type="SUPFAM" id="SSF101478">
    <property type="entry name" value="ADP-ribosylglycohydrolase"/>
    <property type="match status" value="1"/>
</dbReference>
<dbReference type="Pfam" id="PF03747">
    <property type="entry name" value="ADP_ribosyl_GH"/>
    <property type="match status" value="1"/>
</dbReference>
<evidence type="ECO:0000256" key="1">
    <source>
        <dbReference type="ARBA" id="ARBA00010702"/>
    </source>
</evidence>
<accession>A0ABP7G271</accession>
<proteinExistence type="inferred from homology"/>
<dbReference type="InterPro" id="IPR050792">
    <property type="entry name" value="ADP-ribosylglycohydrolase"/>
</dbReference>
<name>A0ABP7G271_9MICO</name>
<comment type="caution">
    <text evidence="4">The sequence shown here is derived from an EMBL/GenBank/DDBJ whole genome shotgun (WGS) entry which is preliminary data.</text>
</comment>
<keyword evidence="2" id="KW-0378">Hydrolase</keyword>
<dbReference type="Gene3D" id="1.10.4080.10">
    <property type="entry name" value="ADP-ribosylation/Crystallin J1"/>
    <property type="match status" value="1"/>
</dbReference>
<protein>
    <recommendedName>
        <fullName evidence="6">ADP-ribosylglycohydrolase</fullName>
    </recommendedName>
</protein>
<feature type="region of interest" description="Disordered" evidence="3">
    <location>
        <begin position="108"/>
        <end position="134"/>
    </location>
</feature>
<evidence type="ECO:0000256" key="3">
    <source>
        <dbReference type="SAM" id="MobiDB-lite"/>
    </source>
</evidence>
<sequence>MNAVQLDRAVGVVLASAAGDALGSQYEFGPALAEDVTPQFGRGVFGHEIGEWTDDTSMAMPILRVLADGRALEDSDALDEIVARWCEWSATAKDVGVQTRGILSSLASTTAAETTSRTEQQHRATGRSAGNGSLMRTGPVALGYLDRDPAELIAAAGRVAQLTHWEQDNVDACAL</sequence>
<evidence type="ECO:0000313" key="4">
    <source>
        <dbReference type="EMBL" id="GAA3754361.1"/>
    </source>
</evidence>
<feature type="compositionally biased region" description="Low complexity" evidence="3">
    <location>
        <begin position="108"/>
        <end position="118"/>
    </location>
</feature>
<dbReference type="PANTHER" id="PTHR16222">
    <property type="entry name" value="ADP-RIBOSYLGLYCOHYDROLASE"/>
    <property type="match status" value="1"/>
</dbReference>
<keyword evidence="5" id="KW-1185">Reference proteome</keyword>
<dbReference type="EMBL" id="BAABAF010000001">
    <property type="protein sequence ID" value="GAA3754361.1"/>
    <property type="molecule type" value="Genomic_DNA"/>
</dbReference>
<comment type="similarity">
    <text evidence="1">Belongs to the ADP-ribosylglycohydrolase family.</text>
</comment>
<dbReference type="InterPro" id="IPR005502">
    <property type="entry name" value="Ribosyl_crysJ1"/>
</dbReference>